<proteinExistence type="predicted"/>
<name>A0ACB8RDX6_9AGAM</name>
<dbReference type="EMBL" id="MU276103">
    <property type="protein sequence ID" value="KAI0041760.1"/>
    <property type="molecule type" value="Genomic_DNA"/>
</dbReference>
<keyword evidence="2" id="KW-1185">Reference proteome</keyword>
<dbReference type="Proteomes" id="UP000814033">
    <property type="component" value="Unassembled WGS sequence"/>
</dbReference>
<organism evidence="1 2">
    <name type="scientific">Auriscalpium vulgare</name>
    <dbReference type="NCBI Taxonomy" id="40419"/>
    <lineage>
        <taxon>Eukaryota</taxon>
        <taxon>Fungi</taxon>
        <taxon>Dikarya</taxon>
        <taxon>Basidiomycota</taxon>
        <taxon>Agaricomycotina</taxon>
        <taxon>Agaricomycetes</taxon>
        <taxon>Russulales</taxon>
        <taxon>Auriscalpiaceae</taxon>
        <taxon>Auriscalpium</taxon>
    </lineage>
</organism>
<evidence type="ECO:0000313" key="2">
    <source>
        <dbReference type="Proteomes" id="UP000814033"/>
    </source>
</evidence>
<gene>
    <name evidence="1" type="ORF">FA95DRAFT_653270</name>
</gene>
<reference evidence="1" key="2">
    <citation type="journal article" date="2022" name="New Phytol.">
        <title>Evolutionary transition to the ectomycorrhizal habit in the genomes of a hyperdiverse lineage of mushroom-forming fungi.</title>
        <authorList>
            <person name="Looney B."/>
            <person name="Miyauchi S."/>
            <person name="Morin E."/>
            <person name="Drula E."/>
            <person name="Courty P.E."/>
            <person name="Kohler A."/>
            <person name="Kuo A."/>
            <person name="LaButti K."/>
            <person name="Pangilinan J."/>
            <person name="Lipzen A."/>
            <person name="Riley R."/>
            <person name="Andreopoulos W."/>
            <person name="He G."/>
            <person name="Johnson J."/>
            <person name="Nolan M."/>
            <person name="Tritt A."/>
            <person name="Barry K.W."/>
            <person name="Grigoriev I.V."/>
            <person name="Nagy L.G."/>
            <person name="Hibbett D."/>
            <person name="Henrissat B."/>
            <person name="Matheny P.B."/>
            <person name="Labbe J."/>
            <person name="Martin F.M."/>
        </authorList>
    </citation>
    <scope>NUCLEOTIDE SEQUENCE</scope>
    <source>
        <strain evidence="1">FP105234-sp</strain>
    </source>
</reference>
<sequence>MRMQTPADVVLNAIRQGENASGDSVIKPTPLMRLPLLKVRWLANFTLRQHTPQSSWYTSTSSAMPIQLGLTLTEDGVDETIYFEQAAPEDATWSIKLAVNEPYSDGDEFQVWFGTLNRPAPADRIDVAVKLARSNHVSAPTLLADEAAHYAELQGLQDSGYIPVSYGHFTYHSGSWSQYQPGFLASVLVLEANTAWKPLIDTPGVTTNWAFLPFAVRRNILQAYVALHSHGFIHPYYNLSGEHVLKSDEPEDSPDDQSIRIISLHSTRHQDCPHRAITMEDLDIGGYMPNDGRLCEGMEKICLRLVIHRPRLEDETPYRMAKRA</sequence>
<protein>
    <submittedName>
        <fullName evidence="1">Uncharacterized protein</fullName>
    </submittedName>
</protein>
<evidence type="ECO:0000313" key="1">
    <source>
        <dbReference type="EMBL" id="KAI0041760.1"/>
    </source>
</evidence>
<reference evidence="1" key="1">
    <citation type="submission" date="2021-02" db="EMBL/GenBank/DDBJ databases">
        <authorList>
            <consortium name="DOE Joint Genome Institute"/>
            <person name="Ahrendt S."/>
            <person name="Looney B.P."/>
            <person name="Miyauchi S."/>
            <person name="Morin E."/>
            <person name="Drula E."/>
            <person name="Courty P.E."/>
            <person name="Chicoki N."/>
            <person name="Fauchery L."/>
            <person name="Kohler A."/>
            <person name="Kuo A."/>
            <person name="Labutti K."/>
            <person name="Pangilinan J."/>
            <person name="Lipzen A."/>
            <person name="Riley R."/>
            <person name="Andreopoulos W."/>
            <person name="He G."/>
            <person name="Johnson J."/>
            <person name="Barry K.W."/>
            <person name="Grigoriev I.V."/>
            <person name="Nagy L."/>
            <person name="Hibbett D."/>
            <person name="Henrissat B."/>
            <person name="Matheny P.B."/>
            <person name="Labbe J."/>
            <person name="Martin F."/>
        </authorList>
    </citation>
    <scope>NUCLEOTIDE SEQUENCE</scope>
    <source>
        <strain evidence="1">FP105234-sp</strain>
    </source>
</reference>
<accession>A0ACB8RDX6</accession>
<comment type="caution">
    <text evidence="1">The sequence shown here is derived from an EMBL/GenBank/DDBJ whole genome shotgun (WGS) entry which is preliminary data.</text>
</comment>